<name>A0A2N3I813_9BACT</name>
<feature type="region of interest" description="Disordered" evidence="1">
    <location>
        <begin position="84"/>
        <end position="112"/>
    </location>
</feature>
<feature type="region of interest" description="Disordered" evidence="1">
    <location>
        <begin position="1"/>
        <end position="21"/>
    </location>
</feature>
<organism evidence="3 4">
    <name type="scientific">Raineya orbicola</name>
    <dbReference type="NCBI Taxonomy" id="2016530"/>
    <lineage>
        <taxon>Bacteria</taxon>
        <taxon>Pseudomonadati</taxon>
        <taxon>Bacteroidota</taxon>
        <taxon>Cytophagia</taxon>
        <taxon>Cytophagales</taxon>
        <taxon>Raineyaceae</taxon>
        <taxon>Raineya</taxon>
    </lineage>
</organism>
<feature type="compositionally biased region" description="Low complexity" evidence="1">
    <location>
        <begin position="86"/>
        <end position="112"/>
    </location>
</feature>
<accession>A0A2N3I813</accession>
<proteinExistence type="predicted"/>
<dbReference type="InterPro" id="IPR036366">
    <property type="entry name" value="PGBDSf"/>
</dbReference>
<dbReference type="EMBL" id="NKXO01000048">
    <property type="protein sequence ID" value="PKQ66435.1"/>
    <property type="molecule type" value="Genomic_DNA"/>
</dbReference>
<keyword evidence="2" id="KW-1133">Transmembrane helix</keyword>
<evidence type="ECO:0000256" key="1">
    <source>
        <dbReference type="SAM" id="MobiDB-lite"/>
    </source>
</evidence>
<reference evidence="3 4" key="1">
    <citation type="submission" date="2017-06" db="EMBL/GenBank/DDBJ databases">
        <title>Raineya orbicola gen. nov., sp. nov. a slightly thermophilic bacterium of the phylum Bacteroidetes and the description of Raineyaceae fam. nov.</title>
        <authorList>
            <person name="Albuquerque L."/>
            <person name="Polonia A.R.M."/>
            <person name="Barroso C."/>
            <person name="Froufe H.J.C."/>
            <person name="Lage O."/>
            <person name="Lobo-Da-Cunha A."/>
            <person name="Egas C."/>
            <person name="Da Costa M.S."/>
        </authorList>
    </citation>
    <scope>NUCLEOTIDE SEQUENCE [LARGE SCALE GENOMIC DNA]</scope>
    <source>
        <strain evidence="3 4">SPSPC-11</strain>
    </source>
</reference>
<evidence type="ECO:0008006" key="5">
    <source>
        <dbReference type="Google" id="ProtNLM"/>
    </source>
</evidence>
<keyword evidence="2" id="KW-0472">Membrane</keyword>
<protein>
    <recommendedName>
        <fullName evidence="5">Peptidoglycan binding domain</fullName>
    </recommendedName>
</protein>
<dbReference type="Gene3D" id="1.10.101.10">
    <property type="entry name" value="PGBD-like superfamily/PGBD"/>
    <property type="match status" value="1"/>
</dbReference>
<keyword evidence="4" id="KW-1185">Reference proteome</keyword>
<evidence type="ECO:0000313" key="3">
    <source>
        <dbReference type="EMBL" id="PKQ66435.1"/>
    </source>
</evidence>
<comment type="caution">
    <text evidence="3">The sequence shown here is derived from an EMBL/GenBank/DDBJ whole genome shotgun (WGS) entry which is preliminary data.</text>
</comment>
<dbReference type="Proteomes" id="UP000233387">
    <property type="component" value="Unassembled WGS sequence"/>
</dbReference>
<gene>
    <name evidence="3" type="ORF">Rain11_2386</name>
</gene>
<dbReference type="AlphaFoldDB" id="A0A2N3I813"/>
<feature type="transmembrane region" description="Helical" evidence="2">
    <location>
        <begin position="34"/>
        <end position="51"/>
    </location>
</feature>
<sequence length="218" mass="24194">MQAVVKSKNKRKRKKALGETPKVQQGIMVTPERIVLYALGIVAIGGTFWIAKKYVDSLVQKTEKDDTTQEPIVIKLEQGNAGGASVVSQPQVPQQPQQPAEQPTQPQQQQQDVVIPPITEDRYWGGVTAQRDEFPLRKGQGGLRVKALQQAYRKLGYGINNATGYFGDVTLRITRERFGKDSISQEDFVRILKQANMKGLEGILDGVEHSITAKLIRG</sequence>
<evidence type="ECO:0000313" key="4">
    <source>
        <dbReference type="Proteomes" id="UP000233387"/>
    </source>
</evidence>
<keyword evidence="2" id="KW-0812">Transmembrane</keyword>
<evidence type="ECO:0000256" key="2">
    <source>
        <dbReference type="SAM" id="Phobius"/>
    </source>
</evidence>
<dbReference type="RefSeq" id="WP_101359648.1">
    <property type="nucleotide sequence ID" value="NZ_NKXO01000048.1"/>
</dbReference>